<keyword evidence="6" id="KW-1185">Reference proteome</keyword>
<evidence type="ECO:0000313" key="6">
    <source>
        <dbReference type="Proteomes" id="UP001171902"/>
    </source>
</evidence>
<feature type="region of interest" description="Disordered" evidence="1">
    <location>
        <begin position="24"/>
        <end position="45"/>
    </location>
</feature>
<dbReference type="Proteomes" id="UP001171902">
    <property type="component" value="Unassembled WGS sequence"/>
</dbReference>
<evidence type="ECO:0000259" key="3">
    <source>
        <dbReference type="Pfam" id="PF07995"/>
    </source>
</evidence>
<evidence type="ECO:0000313" key="4">
    <source>
        <dbReference type="EMBL" id="MDN3241523.1"/>
    </source>
</evidence>
<evidence type="ECO:0000256" key="2">
    <source>
        <dbReference type="SAM" id="SignalP"/>
    </source>
</evidence>
<dbReference type="InterPro" id="IPR011041">
    <property type="entry name" value="Quinoprot_gluc/sorb_DH_b-prop"/>
</dbReference>
<dbReference type="InterPro" id="IPR012938">
    <property type="entry name" value="Glc/Sorbosone_DH"/>
</dbReference>
<dbReference type="Gene3D" id="2.120.10.30">
    <property type="entry name" value="TolB, C-terminal domain"/>
    <property type="match status" value="1"/>
</dbReference>
<protein>
    <submittedName>
        <fullName evidence="5">PQQ-dependent sugar dehydrogenase</fullName>
    </submittedName>
</protein>
<evidence type="ECO:0000313" key="5">
    <source>
        <dbReference type="EMBL" id="MDN3242310.1"/>
    </source>
</evidence>
<organism evidence="5 6">
    <name type="scientific">Glycomyces tritici</name>
    <dbReference type="NCBI Taxonomy" id="2665176"/>
    <lineage>
        <taxon>Bacteria</taxon>
        <taxon>Bacillati</taxon>
        <taxon>Actinomycetota</taxon>
        <taxon>Actinomycetes</taxon>
        <taxon>Glycomycetales</taxon>
        <taxon>Glycomycetaceae</taxon>
        <taxon>Glycomyces</taxon>
    </lineage>
</organism>
<accession>A0ABT7YUN9</accession>
<feature type="domain" description="Glucose/Sorbosone dehydrogenase" evidence="3">
    <location>
        <begin position="62"/>
        <end position="351"/>
    </location>
</feature>
<dbReference type="PROSITE" id="PS51318">
    <property type="entry name" value="TAT"/>
    <property type="match status" value="1"/>
</dbReference>
<comment type="caution">
    <text evidence="5">The sequence shown here is derived from an EMBL/GenBank/DDBJ whole genome shotgun (WGS) entry which is preliminary data.</text>
</comment>
<keyword evidence="2" id="KW-0732">Signal</keyword>
<sequence>MASRRQTLRYAGVALAGIPLAACTAAPDEEPDPDTGSASANEPAPTTAATALGAPEVVASGLEAPWSIAFHEGTPLVSERDSGRVLELDAQGATREVAVVDGVAGGGEGGLLGLAVREGFLYAYFTASDGNRIERFALEGTAGALALGAPQEILSGIPSAGNHNGGRIAFGPDGMLYATAGDAGDPGNAQDRESLAGKILRMTPDGAVPDDNPFPGSLVYTWGHRNPQGIAWDEDGTMWAAEFGQDTWDELNTIEAGANYGWPEVEGIAGNGEYADPVQQWSPDDASPSGMAIAGGTAYIANLRGRRLRAVPLDDPGTSVEHYVEEYGRLRDVVTAPDGALWVLTNNTDGRGDPGPDDDRILRIAFE</sequence>
<proteinExistence type="predicted"/>
<gene>
    <name evidence="4" type="ORF">QWI33_17500</name>
    <name evidence="5" type="ORF">QWI33_21500</name>
</gene>
<feature type="chain" id="PRO_5045032430" evidence="2">
    <location>
        <begin position="26"/>
        <end position="367"/>
    </location>
</feature>
<dbReference type="PANTHER" id="PTHR19328:SF13">
    <property type="entry name" value="HIPL1 PROTEIN"/>
    <property type="match status" value="1"/>
</dbReference>
<dbReference type="RefSeq" id="WP_289958431.1">
    <property type="nucleotide sequence ID" value="NZ_JAUEMJ010000005.1"/>
</dbReference>
<dbReference type="EMBL" id="JAUEMJ010000007">
    <property type="protein sequence ID" value="MDN3242310.1"/>
    <property type="molecule type" value="Genomic_DNA"/>
</dbReference>
<dbReference type="InterPro" id="IPR006311">
    <property type="entry name" value="TAT_signal"/>
</dbReference>
<dbReference type="PANTHER" id="PTHR19328">
    <property type="entry name" value="HEDGEHOG-INTERACTING PROTEIN"/>
    <property type="match status" value="1"/>
</dbReference>
<feature type="signal peptide" evidence="2">
    <location>
        <begin position="1"/>
        <end position="25"/>
    </location>
</feature>
<reference evidence="5" key="1">
    <citation type="submission" date="2023-06" db="EMBL/GenBank/DDBJ databases">
        <title>Gycomyces niveus sp.nov., a novel actinomycete isolated from soil in Shouguang.</title>
        <authorList>
            <person name="Yang X."/>
            <person name="Zhao J."/>
        </authorList>
    </citation>
    <scope>NUCLEOTIDE SEQUENCE</scope>
    <source>
        <strain evidence="5">NEAU C2</strain>
    </source>
</reference>
<evidence type="ECO:0000256" key="1">
    <source>
        <dbReference type="SAM" id="MobiDB-lite"/>
    </source>
</evidence>
<dbReference type="EMBL" id="JAUEMJ010000005">
    <property type="protein sequence ID" value="MDN3241523.1"/>
    <property type="molecule type" value="Genomic_DNA"/>
</dbReference>
<name>A0ABT7YUN9_9ACTN</name>
<dbReference type="SUPFAM" id="SSF50952">
    <property type="entry name" value="Soluble quinoprotein glucose dehydrogenase"/>
    <property type="match status" value="1"/>
</dbReference>
<dbReference type="Pfam" id="PF07995">
    <property type="entry name" value="GSDH"/>
    <property type="match status" value="1"/>
</dbReference>
<dbReference type="InterPro" id="IPR011042">
    <property type="entry name" value="6-blade_b-propeller_TolB-like"/>
</dbReference>